<dbReference type="CDD" id="cd12148">
    <property type="entry name" value="fungal_TF_MHR"/>
    <property type="match status" value="1"/>
</dbReference>
<evidence type="ECO:0000256" key="9">
    <source>
        <dbReference type="ARBA" id="ARBA00023242"/>
    </source>
</evidence>
<feature type="domain" description="C2H2-type" evidence="12">
    <location>
        <begin position="46"/>
        <end position="75"/>
    </location>
</feature>
<evidence type="ECO:0000256" key="7">
    <source>
        <dbReference type="ARBA" id="ARBA00023125"/>
    </source>
</evidence>
<dbReference type="Gene3D" id="3.30.160.60">
    <property type="entry name" value="Classic Zinc Finger"/>
    <property type="match status" value="1"/>
</dbReference>
<dbReference type="Pfam" id="PF04082">
    <property type="entry name" value="Fungal_trans"/>
    <property type="match status" value="1"/>
</dbReference>
<comment type="subcellular location">
    <subcellularLocation>
        <location evidence="1">Nucleus</location>
    </subcellularLocation>
</comment>
<keyword evidence="4 10" id="KW-0863">Zinc-finger</keyword>
<dbReference type="Proteomes" id="UP001203852">
    <property type="component" value="Unassembled WGS sequence"/>
</dbReference>
<keyword evidence="9" id="KW-0539">Nucleus</keyword>
<evidence type="ECO:0000256" key="2">
    <source>
        <dbReference type="ARBA" id="ARBA00022723"/>
    </source>
</evidence>
<dbReference type="PROSITE" id="PS00028">
    <property type="entry name" value="ZINC_FINGER_C2H2_1"/>
    <property type="match status" value="1"/>
</dbReference>
<dbReference type="PANTHER" id="PTHR40626:SF3">
    <property type="entry name" value="TRANSCRIPTION FACTOR WITH C2H2 AND ZN(2)-CYS(6) DNA BINDING DOMAIN (EUROFUNG)-RELATED"/>
    <property type="match status" value="1"/>
</dbReference>
<dbReference type="SMART" id="SM00355">
    <property type="entry name" value="ZnF_C2H2"/>
    <property type="match status" value="2"/>
</dbReference>
<evidence type="ECO:0000256" key="4">
    <source>
        <dbReference type="ARBA" id="ARBA00022771"/>
    </source>
</evidence>
<dbReference type="InterPro" id="IPR001138">
    <property type="entry name" value="Zn2Cys6_DnaBD"/>
</dbReference>
<evidence type="ECO:0000256" key="6">
    <source>
        <dbReference type="ARBA" id="ARBA00023015"/>
    </source>
</evidence>
<evidence type="ECO:0000313" key="14">
    <source>
        <dbReference type="Proteomes" id="UP001203852"/>
    </source>
</evidence>
<keyword evidence="2" id="KW-0479">Metal-binding</keyword>
<gene>
    <name evidence="13" type="ORF">EDD36DRAFT_436942</name>
</gene>
<dbReference type="Pfam" id="PF00096">
    <property type="entry name" value="zf-C2H2"/>
    <property type="match status" value="1"/>
</dbReference>
<feature type="domain" description="Zn(2)-C6 fungal-type" evidence="11">
    <location>
        <begin position="88"/>
        <end position="117"/>
    </location>
</feature>
<evidence type="ECO:0000313" key="13">
    <source>
        <dbReference type="EMBL" id="KAI1612452.1"/>
    </source>
</evidence>
<name>A0AAN6DWC4_9EURO</name>
<evidence type="ECO:0000256" key="5">
    <source>
        <dbReference type="ARBA" id="ARBA00022833"/>
    </source>
</evidence>
<evidence type="ECO:0008006" key="15">
    <source>
        <dbReference type="Google" id="ProtNLM"/>
    </source>
</evidence>
<dbReference type="GO" id="GO:0008270">
    <property type="term" value="F:zinc ion binding"/>
    <property type="evidence" value="ECO:0007669"/>
    <property type="project" value="UniProtKB-KW"/>
</dbReference>
<dbReference type="EMBL" id="MU404354">
    <property type="protein sequence ID" value="KAI1612452.1"/>
    <property type="molecule type" value="Genomic_DNA"/>
</dbReference>
<dbReference type="AlphaFoldDB" id="A0AAN6DWC4"/>
<keyword evidence="3" id="KW-0677">Repeat</keyword>
<feature type="domain" description="C2H2-type" evidence="12">
    <location>
        <begin position="18"/>
        <end position="45"/>
    </location>
</feature>
<evidence type="ECO:0000256" key="3">
    <source>
        <dbReference type="ARBA" id="ARBA00022737"/>
    </source>
</evidence>
<dbReference type="InterPro" id="IPR013087">
    <property type="entry name" value="Znf_C2H2_type"/>
</dbReference>
<evidence type="ECO:0000256" key="8">
    <source>
        <dbReference type="ARBA" id="ARBA00023163"/>
    </source>
</evidence>
<sequence>MLSSVQIMEQVRPPTERFNCPSCSKSFVRKAHMLRHQQQHIAQRPFPCSFCSKCFKRSDVLRAHQHRCKERGGAPIPEGQSKGRKRSSCLSCVKLRTRCDQETPCTRCQELGKECVRVSSPQKGADSIRPKSRDAIPIQHLLNNPGGDDFIAHFPIRNALDTPVGEDDNFNTFEAEDSSDTEHLSEEYERNDVFIGADMPAFEAVINFENFDSYWSVFPNMVYPPYPQPEQSPPASAGGLSGVTSHTAMTLEPVAYQVRELLIATAHKLATETAQNLPLLIQDINLLTNIELDNSLNLYFANYHRHCPILHRQSFHPTTVPTPLLLATVALGAMYSRPSTVQWMKRLLDVMEAYTFSFPGLRDEYGAFSLSDAADEETLEYQFQLFQGAYLMVVAQFFSGTLAARRRARRQRFTTVLGVARSFKLPKSQHSSIVSIPDELSFQHWIRKEVRIRTMNIMLALDSAMGFFYNVAPRIDYSELDLQLPCHPEYFELSSYAEMLTKSLFPRTRIKIIDAFQALFYSPQSLAAAFQNETLCYWDMLLLVHVLYTHCWQHLFGNPLNRLSPTTLAPGPAEILEPIKNCIDNWKTLWDEVRARPPSNVAESGFETTADSYWTLIKLIVQKFEIESAPQTAGGNEAELRAIDSFLNGMSNGGDGAAPTCDGVPQVSIFRGLDFMPIEADCDVQGAHLRKILFGR</sequence>
<dbReference type="Pfam" id="PF00172">
    <property type="entry name" value="Zn_clus"/>
    <property type="match status" value="1"/>
</dbReference>
<keyword evidence="6" id="KW-0805">Transcription regulation</keyword>
<dbReference type="InterPro" id="IPR051059">
    <property type="entry name" value="VerF-like"/>
</dbReference>
<comment type="caution">
    <text evidence="13">The sequence shown here is derived from an EMBL/GenBank/DDBJ whole genome shotgun (WGS) entry which is preliminary data.</text>
</comment>
<dbReference type="Gene3D" id="4.10.240.10">
    <property type="entry name" value="Zn(2)-C6 fungal-type DNA-binding domain"/>
    <property type="match status" value="1"/>
</dbReference>
<evidence type="ECO:0000259" key="11">
    <source>
        <dbReference type="PROSITE" id="PS50048"/>
    </source>
</evidence>
<dbReference type="SMART" id="SM00066">
    <property type="entry name" value="GAL4"/>
    <property type="match status" value="1"/>
</dbReference>
<keyword evidence="14" id="KW-1185">Reference proteome</keyword>
<dbReference type="PROSITE" id="PS50048">
    <property type="entry name" value="ZN2_CY6_FUNGAL_2"/>
    <property type="match status" value="1"/>
</dbReference>
<accession>A0AAN6DWC4</accession>
<dbReference type="GO" id="GO:0005634">
    <property type="term" value="C:nucleus"/>
    <property type="evidence" value="ECO:0007669"/>
    <property type="project" value="UniProtKB-SubCell"/>
</dbReference>
<protein>
    <recommendedName>
        <fullName evidence="15">Zn(2)-C6 fungal-type domain-containing protein</fullName>
    </recommendedName>
</protein>
<dbReference type="GO" id="GO:0000981">
    <property type="term" value="F:DNA-binding transcription factor activity, RNA polymerase II-specific"/>
    <property type="evidence" value="ECO:0007669"/>
    <property type="project" value="InterPro"/>
</dbReference>
<keyword evidence="8" id="KW-0804">Transcription</keyword>
<organism evidence="13 14">
    <name type="scientific">Exophiala viscosa</name>
    <dbReference type="NCBI Taxonomy" id="2486360"/>
    <lineage>
        <taxon>Eukaryota</taxon>
        <taxon>Fungi</taxon>
        <taxon>Dikarya</taxon>
        <taxon>Ascomycota</taxon>
        <taxon>Pezizomycotina</taxon>
        <taxon>Eurotiomycetes</taxon>
        <taxon>Chaetothyriomycetidae</taxon>
        <taxon>Chaetothyriales</taxon>
        <taxon>Herpotrichiellaceae</taxon>
        <taxon>Exophiala</taxon>
    </lineage>
</organism>
<dbReference type="InterPro" id="IPR007219">
    <property type="entry name" value="XnlR_reg_dom"/>
</dbReference>
<dbReference type="PROSITE" id="PS50157">
    <property type="entry name" value="ZINC_FINGER_C2H2_2"/>
    <property type="match status" value="2"/>
</dbReference>
<dbReference type="CDD" id="cd00067">
    <property type="entry name" value="GAL4"/>
    <property type="match status" value="1"/>
</dbReference>
<evidence type="ECO:0000256" key="1">
    <source>
        <dbReference type="ARBA" id="ARBA00004123"/>
    </source>
</evidence>
<evidence type="ECO:0000259" key="12">
    <source>
        <dbReference type="PROSITE" id="PS50157"/>
    </source>
</evidence>
<dbReference type="GO" id="GO:0006351">
    <property type="term" value="P:DNA-templated transcription"/>
    <property type="evidence" value="ECO:0007669"/>
    <property type="project" value="InterPro"/>
</dbReference>
<dbReference type="SUPFAM" id="SSF57667">
    <property type="entry name" value="beta-beta-alpha zinc fingers"/>
    <property type="match status" value="1"/>
</dbReference>
<keyword evidence="5" id="KW-0862">Zinc</keyword>
<keyword evidence="7" id="KW-0238">DNA-binding</keyword>
<dbReference type="GO" id="GO:0000785">
    <property type="term" value="C:chromatin"/>
    <property type="evidence" value="ECO:0007669"/>
    <property type="project" value="TreeGrafter"/>
</dbReference>
<reference evidence="13" key="1">
    <citation type="journal article" date="2022" name="bioRxiv">
        <title>Deciphering the potential niche of two novel black yeast fungi from a biological soil crust based on their genomes, phenotypes, and melanin regulation.</title>
        <authorList>
            <consortium name="DOE Joint Genome Institute"/>
            <person name="Carr E.C."/>
            <person name="Barton Q."/>
            <person name="Grambo S."/>
            <person name="Sullivan M."/>
            <person name="Renfro C.M."/>
            <person name="Kuo A."/>
            <person name="Pangilinan J."/>
            <person name="Lipzen A."/>
            <person name="Keymanesh K."/>
            <person name="Savage E."/>
            <person name="Barry K."/>
            <person name="Grigoriev I.V."/>
            <person name="Riekhof W.R."/>
            <person name="Harris S.S."/>
        </authorList>
    </citation>
    <scope>NUCLEOTIDE SEQUENCE</scope>
    <source>
        <strain evidence="13">JF 03-4F</strain>
    </source>
</reference>
<dbReference type="PANTHER" id="PTHR40626">
    <property type="entry name" value="MIP31509P"/>
    <property type="match status" value="1"/>
</dbReference>
<dbReference type="GO" id="GO:0000978">
    <property type="term" value="F:RNA polymerase II cis-regulatory region sequence-specific DNA binding"/>
    <property type="evidence" value="ECO:0007669"/>
    <property type="project" value="InterPro"/>
</dbReference>
<evidence type="ECO:0000256" key="10">
    <source>
        <dbReference type="PROSITE-ProRule" id="PRU00042"/>
    </source>
</evidence>
<dbReference type="InterPro" id="IPR036236">
    <property type="entry name" value="Znf_C2H2_sf"/>
</dbReference>
<proteinExistence type="predicted"/>
<dbReference type="SUPFAM" id="SSF57701">
    <property type="entry name" value="Zn2/Cys6 DNA-binding domain"/>
    <property type="match status" value="1"/>
</dbReference>
<dbReference type="InterPro" id="IPR036864">
    <property type="entry name" value="Zn2-C6_fun-type_DNA-bd_sf"/>
</dbReference>